<feature type="compositionally biased region" description="Polar residues" evidence="1">
    <location>
        <begin position="385"/>
        <end position="426"/>
    </location>
</feature>
<feature type="region of interest" description="Disordered" evidence="1">
    <location>
        <begin position="1"/>
        <end position="448"/>
    </location>
</feature>
<reference evidence="2 3" key="2">
    <citation type="submission" date="2021-10" db="EMBL/GenBank/DDBJ databases">
        <authorList>
            <person name="Piombo E."/>
        </authorList>
    </citation>
    <scope>NUCLEOTIDE SEQUENCE [LARGE SCALE GENOMIC DNA]</scope>
</reference>
<feature type="compositionally biased region" description="Polar residues" evidence="1">
    <location>
        <begin position="110"/>
        <end position="131"/>
    </location>
</feature>
<feature type="compositionally biased region" description="Basic and acidic residues" evidence="1">
    <location>
        <begin position="313"/>
        <end position="340"/>
    </location>
</feature>
<organism evidence="2 3">
    <name type="scientific">Clonostachys byssicola</name>
    <dbReference type="NCBI Taxonomy" id="160290"/>
    <lineage>
        <taxon>Eukaryota</taxon>
        <taxon>Fungi</taxon>
        <taxon>Dikarya</taxon>
        <taxon>Ascomycota</taxon>
        <taxon>Pezizomycotina</taxon>
        <taxon>Sordariomycetes</taxon>
        <taxon>Hypocreomycetidae</taxon>
        <taxon>Hypocreales</taxon>
        <taxon>Bionectriaceae</taxon>
        <taxon>Clonostachys</taxon>
    </lineage>
</organism>
<gene>
    <name evidence="2" type="ORF">CBYS24578_00004644</name>
</gene>
<keyword evidence="3" id="KW-1185">Reference proteome</keyword>
<evidence type="ECO:0000313" key="3">
    <source>
        <dbReference type="Proteomes" id="UP000754883"/>
    </source>
</evidence>
<dbReference type="Proteomes" id="UP000754883">
    <property type="component" value="Unassembled WGS sequence"/>
</dbReference>
<accession>A0A9N9Y6Z2</accession>
<dbReference type="AlphaFoldDB" id="A0A9N9Y6Z2"/>
<feature type="compositionally biased region" description="Basic and acidic residues" evidence="1">
    <location>
        <begin position="68"/>
        <end position="83"/>
    </location>
</feature>
<protein>
    <recommendedName>
        <fullName evidence="4">TeaA receptor TeaR</fullName>
    </recommendedName>
</protein>
<feature type="compositionally biased region" description="Basic and acidic residues" evidence="1">
    <location>
        <begin position="351"/>
        <end position="364"/>
    </location>
</feature>
<sequence>MLGAQMATQRMNSADDQANTGDALEDPSHHDGGKLLPEFTPEPQSAGKRKGSDDDDDDQPWVEEYATDDSKWIHRDKLAKIESQELQAAGLVIPRTRAPSKQRRDRSRSNMRPGTEQSDYGQSRSRKNSSSVEHRPPEISVPSWDLRTPEEIAEAEANTYFTSNGLKGGSKIPVAKTSPLPIGAGYLGGGRKNSESPEDDSMSMKRRSRSASASLRGFEKPNLNSTGPKRSGTDSSPKKSAGRKTSGGMRTNANARPKTRSGSGSGTRPSTRSGESPPTKQPEGDPPWMVNSYKPDPRLPPDQQMLPTVARRLQQEKWEKEGTYGDVYDKDFRPLNDKALLKPPEMVQGGDHNEEHGADGDHLQPSEWPLKQGESAPRSPRVRQGSYSTMPKISDKTPATPTSANFQISHSPQPHGQTHTHVSSQPKRVPEEKDEDAKKGGCGCCVVM</sequence>
<name>A0A9N9Y6Z2_9HYPO</name>
<evidence type="ECO:0000256" key="1">
    <source>
        <dbReference type="SAM" id="MobiDB-lite"/>
    </source>
</evidence>
<reference evidence="3" key="1">
    <citation type="submission" date="2019-06" db="EMBL/GenBank/DDBJ databases">
        <authorList>
            <person name="Broberg M."/>
        </authorList>
    </citation>
    <scope>NUCLEOTIDE SEQUENCE [LARGE SCALE GENOMIC DNA]</scope>
</reference>
<proteinExistence type="predicted"/>
<dbReference type="OrthoDB" id="418495at2759"/>
<feature type="compositionally biased region" description="Low complexity" evidence="1">
    <location>
        <begin position="260"/>
        <end position="276"/>
    </location>
</feature>
<evidence type="ECO:0008006" key="4">
    <source>
        <dbReference type="Google" id="ProtNLM"/>
    </source>
</evidence>
<feature type="compositionally biased region" description="Polar residues" evidence="1">
    <location>
        <begin position="1"/>
        <end position="20"/>
    </location>
</feature>
<feature type="compositionally biased region" description="Basic and acidic residues" evidence="1">
    <location>
        <begin position="428"/>
        <end position="439"/>
    </location>
</feature>
<dbReference type="EMBL" id="CABFNO020001523">
    <property type="protein sequence ID" value="CAG9994066.1"/>
    <property type="molecule type" value="Genomic_DNA"/>
</dbReference>
<feature type="compositionally biased region" description="Acidic residues" evidence="1">
    <location>
        <begin position="53"/>
        <end position="67"/>
    </location>
</feature>
<evidence type="ECO:0000313" key="2">
    <source>
        <dbReference type="EMBL" id="CAG9994066.1"/>
    </source>
</evidence>
<comment type="caution">
    <text evidence="2">The sequence shown here is derived from an EMBL/GenBank/DDBJ whole genome shotgun (WGS) entry which is preliminary data.</text>
</comment>